<dbReference type="AlphaFoldDB" id="A0A834W653"/>
<dbReference type="Proteomes" id="UP000634136">
    <property type="component" value="Unassembled WGS sequence"/>
</dbReference>
<accession>A0A834W653</accession>
<reference evidence="1" key="1">
    <citation type="submission" date="2020-09" db="EMBL/GenBank/DDBJ databases">
        <title>Genome-Enabled Discovery of Anthraquinone Biosynthesis in Senna tora.</title>
        <authorList>
            <person name="Kang S.-H."/>
            <person name="Pandey R.P."/>
            <person name="Lee C.-M."/>
            <person name="Sim J.-S."/>
            <person name="Jeong J.-T."/>
            <person name="Choi B.-S."/>
            <person name="Jung M."/>
            <person name="Ginzburg D."/>
            <person name="Zhao K."/>
            <person name="Won S.Y."/>
            <person name="Oh T.-J."/>
            <person name="Yu Y."/>
            <person name="Kim N.-H."/>
            <person name="Lee O.R."/>
            <person name="Lee T.-H."/>
            <person name="Bashyal P."/>
            <person name="Kim T.-S."/>
            <person name="Lee W.-H."/>
            <person name="Kawkins C."/>
            <person name="Kim C.-K."/>
            <person name="Kim J.S."/>
            <person name="Ahn B.O."/>
            <person name="Rhee S.Y."/>
            <person name="Sohng J.K."/>
        </authorList>
    </citation>
    <scope>NUCLEOTIDE SEQUENCE</scope>
    <source>
        <tissue evidence="1">Leaf</tissue>
    </source>
</reference>
<protein>
    <submittedName>
        <fullName evidence="1">Uncharacterized protein</fullName>
    </submittedName>
</protein>
<keyword evidence="2" id="KW-1185">Reference proteome</keyword>
<organism evidence="1 2">
    <name type="scientific">Senna tora</name>
    <dbReference type="NCBI Taxonomy" id="362788"/>
    <lineage>
        <taxon>Eukaryota</taxon>
        <taxon>Viridiplantae</taxon>
        <taxon>Streptophyta</taxon>
        <taxon>Embryophyta</taxon>
        <taxon>Tracheophyta</taxon>
        <taxon>Spermatophyta</taxon>
        <taxon>Magnoliopsida</taxon>
        <taxon>eudicotyledons</taxon>
        <taxon>Gunneridae</taxon>
        <taxon>Pentapetalae</taxon>
        <taxon>rosids</taxon>
        <taxon>fabids</taxon>
        <taxon>Fabales</taxon>
        <taxon>Fabaceae</taxon>
        <taxon>Caesalpinioideae</taxon>
        <taxon>Cassia clade</taxon>
        <taxon>Senna</taxon>
    </lineage>
</organism>
<name>A0A834W653_9FABA</name>
<gene>
    <name evidence="1" type="ORF">G2W53_037710</name>
</gene>
<proteinExistence type="predicted"/>
<comment type="caution">
    <text evidence="1">The sequence shown here is derived from an EMBL/GenBank/DDBJ whole genome shotgun (WGS) entry which is preliminary data.</text>
</comment>
<evidence type="ECO:0000313" key="2">
    <source>
        <dbReference type="Proteomes" id="UP000634136"/>
    </source>
</evidence>
<evidence type="ECO:0000313" key="1">
    <source>
        <dbReference type="EMBL" id="KAF7805549.1"/>
    </source>
</evidence>
<dbReference type="EMBL" id="JAAIUW010000012">
    <property type="protein sequence ID" value="KAF7805549.1"/>
    <property type="molecule type" value="Genomic_DNA"/>
</dbReference>
<sequence length="79" mass="9080">MAIPSSASWVIALHHVGKSVNGKLRVEMRDRNKEYFDVDHITPFRFVMTCMYGFLHQSSFIFPLLGSDNHRSVTLTLEP</sequence>